<dbReference type="GO" id="GO:0005737">
    <property type="term" value="C:cytoplasm"/>
    <property type="evidence" value="ECO:0007669"/>
    <property type="project" value="TreeGrafter"/>
</dbReference>
<dbReference type="PANTHER" id="PTHR43775:SF37">
    <property type="entry name" value="SI:DKEY-61P9.11"/>
    <property type="match status" value="1"/>
</dbReference>
<dbReference type="GO" id="GO:0071770">
    <property type="term" value="P:DIM/DIP cell wall layer assembly"/>
    <property type="evidence" value="ECO:0007669"/>
    <property type="project" value="TreeGrafter"/>
</dbReference>
<dbReference type="Pfam" id="PF00698">
    <property type="entry name" value="Acyl_transf_1"/>
    <property type="match status" value="1"/>
</dbReference>
<dbReference type="GO" id="GO:0006633">
    <property type="term" value="P:fatty acid biosynthetic process"/>
    <property type="evidence" value="ECO:0007669"/>
    <property type="project" value="TreeGrafter"/>
</dbReference>
<dbReference type="SUPFAM" id="SSF52151">
    <property type="entry name" value="FabD/lysophospholipase-like"/>
    <property type="match status" value="1"/>
</dbReference>
<dbReference type="Proteomes" id="UP000539175">
    <property type="component" value="Unassembled WGS sequence"/>
</dbReference>
<dbReference type="PANTHER" id="PTHR43775">
    <property type="entry name" value="FATTY ACID SYNTHASE"/>
    <property type="match status" value="1"/>
</dbReference>
<dbReference type="EMBL" id="JACIIZ010000022">
    <property type="protein sequence ID" value="MBB6254965.1"/>
    <property type="molecule type" value="Genomic_DNA"/>
</dbReference>
<gene>
    <name evidence="4" type="ORF">FHS74_005559</name>
</gene>
<accession>A0A7X0B5D9</accession>
<sequence length="323" mass="34951">MSGSGTLPVTFLFGGQGSQYYQMGAELFRGHPVFAEWMSLGDRFLRENFGRPILETIYAPGRGLGDVFDALPITHPAIFLTEVALARTLEHHGIVPDQVAGVSLGEFAAMVVAGMMPLETALDLVARQPELYVRHCPPGGMVAVLASPDIWRNNPILSSRSELAGVSSDGHFVLSAEAKAMPVIATELDRLHLPHQALPVPFAFHSRWMEPAAEASRAMTADVRLQAGRCPCHSASLQDWATPDTPDLFWHIARRQMHVGPMVRTLEGRGGAIYVDLSPSGTLATLTRMCLPPGSPSQVFTILSPFTDGLKSIERLVAALRPA</sequence>
<organism evidence="4 5">
    <name type="scientific">Nitrospirillum iridis</name>
    <dbReference type="NCBI Taxonomy" id="765888"/>
    <lineage>
        <taxon>Bacteria</taxon>
        <taxon>Pseudomonadati</taxon>
        <taxon>Pseudomonadota</taxon>
        <taxon>Alphaproteobacteria</taxon>
        <taxon>Rhodospirillales</taxon>
        <taxon>Azospirillaceae</taxon>
        <taxon>Nitrospirillum</taxon>
    </lineage>
</organism>
<dbReference type="AlphaFoldDB" id="A0A7X0B5D9"/>
<keyword evidence="1" id="KW-0596">Phosphopantetheine</keyword>
<comment type="caution">
    <text evidence="4">The sequence shown here is derived from an EMBL/GenBank/DDBJ whole genome shotgun (WGS) entry which is preliminary data.</text>
</comment>
<reference evidence="4 5" key="1">
    <citation type="submission" date="2020-08" db="EMBL/GenBank/DDBJ databases">
        <title>Genomic Encyclopedia of Type Strains, Phase IV (KMG-IV): sequencing the most valuable type-strain genomes for metagenomic binning, comparative biology and taxonomic classification.</title>
        <authorList>
            <person name="Goeker M."/>
        </authorList>
    </citation>
    <scope>NUCLEOTIDE SEQUENCE [LARGE SCALE GENOMIC DNA]</scope>
    <source>
        <strain evidence="4 5">DSM 22198</strain>
    </source>
</reference>
<dbReference type="InterPro" id="IPR014043">
    <property type="entry name" value="Acyl_transferase_dom"/>
</dbReference>
<dbReference type="InterPro" id="IPR016035">
    <property type="entry name" value="Acyl_Trfase/lysoPLipase"/>
</dbReference>
<name>A0A7X0B5D9_9PROT</name>
<dbReference type="InterPro" id="IPR050091">
    <property type="entry name" value="PKS_NRPS_Biosynth_Enz"/>
</dbReference>
<dbReference type="SMART" id="SM00827">
    <property type="entry name" value="PKS_AT"/>
    <property type="match status" value="1"/>
</dbReference>
<dbReference type="GO" id="GO:0004312">
    <property type="term" value="F:fatty acid synthase activity"/>
    <property type="evidence" value="ECO:0007669"/>
    <property type="project" value="TreeGrafter"/>
</dbReference>
<keyword evidence="5" id="KW-1185">Reference proteome</keyword>
<dbReference type="GO" id="GO:0005886">
    <property type="term" value="C:plasma membrane"/>
    <property type="evidence" value="ECO:0007669"/>
    <property type="project" value="TreeGrafter"/>
</dbReference>
<evidence type="ECO:0000259" key="3">
    <source>
        <dbReference type="SMART" id="SM00827"/>
    </source>
</evidence>
<proteinExistence type="predicted"/>
<dbReference type="RefSeq" id="WP_184807489.1">
    <property type="nucleotide sequence ID" value="NZ_JACIIZ010000022.1"/>
</dbReference>
<keyword evidence="2" id="KW-0597">Phosphoprotein</keyword>
<evidence type="ECO:0000313" key="4">
    <source>
        <dbReference type="EMBL" id="MBB6254965.1"/>
    </source>
</evidence>
<evidence type="ECO:0000256" key="1">
    <source>
        <dbReference type="ARBA" id="ARBA00022450"/>
    </source>
</evidence>
<dbReference type="Gene3D" id="3.40.366.10">
    <property type="entry name" value="Malonyl-Coenzyme A Acyl Carrier Protein, domain 2"/>
    <property type="match status" value="1"/>
</dbReference>
<evidence type="ECO:0000313" key="5">
    <source>
        <dbReference type="Proteomes" id="UP000539175"/>
    </source>
</evidence>
<evidence type="ECO:0000256" key="2">
    <source>
        <dbReference type="ARBA" id="ARBA00022553"/>
    </source>
</evidence>
<dbReference type="InterPro" id="IPR001227">
    <property type="entry name" value="Ac_transferase_dom_sf"/>
</dbReference>
<protein>
    <submittedName>
        <fullName evidence="4">Acyl transferase domain-containing protein</fullName>
    </submittedName>
</protein>
<keyword evidence="4" id="KW-0808">Transferase</keyword>
<feature type="domain" description="Malonyl-CoA:ACP transacylase (MAT)" evidence="3">
    <location>
        <begin position="12"/>
        <end position="323"/>
    </location>
</feature>